<reference evidence="1 2" key="1">
    <citation type="journal article" date="2016" name="Nat. Commun.">
        <title>Thousands of microbial genomes shed light on interconnected biogeochemical processes in an aquifer system.</title>
        <authorList>
            <person name="Anantharaman K."/>
            <person name="Brown C.T."/>
            <person name="Hug L.A."/>
            <person name="Sharon I."/>
            <person name="Castelle C.J."/>
            <person name="Probst A.J."/>
            <person name="Thomas B.C."/>
            <person name="Singh A."/>
            <person name="Wilkins M.J."/>
            <person name="Karaoz U."/>
            <person name="Brodie E.L."/>
            <person name="Williams K.H."/>
            <person name="Hubbard S.S."/>
            <person name="Banfield J.F."/>
        </authorList>
    </citation>
    <scope>NUCLEOTIDE SEQUENCE [LARGE SCALE GENOMIC DNA]</scope>
</reference>
<dbReference type="EMBL" id="MGKY01000008">
    <property type="protein sequence ID" value="OGN33988.1"/>
    <property type="molecule type" value="Genomic_DNA"/>
</dbReference>
<comment type="caution">
    <text evidence="1">The sequence shown here is derived from an EMBL/GenBank/DDBJ whole genome shotgun (WGS) entry which is preliminary data.</text>
</comment>
<accession>A0A1F8HAH8</accession>
<name>A0A1F8HAH8_9BACT</name>
<evidence type="ECO:0000313" key="1">
    <source>
        <dbReference type="EMBL" id="OGN33988.1"/>
    </source>
</evidence>
<sequence length="331" mass="38282">MTYFRDSILATLVYYDTLDFPLTMFEVYKYLINPARLDKNAKSSVFKIEASDIAVELDNMAKAELIRHKNGFYFLPDRDFLYELRIEKEKIAAQKWKKFLRIAKWFQAVPYLRAILASGSLAINNTVHESDFDVLAVVKDGRLYTARIFLSLAASFFGARRTRYDKSAPDKFCFNHYITDGNMNIRHESLYNAQTYANLKPVLARNGALSKFYNENMWLNEYIYGFKPAEEFVLRKVSSNPALLGIGGLGEFILNSPLGNKLESWAKRYQQKRIKENPMTHESGGRVVFNDNELEFHPRSFESFAVSKYNWNLKKLGIVPFAEEKDSGLLV</sequence>
<protein>
    <recommendedName>
        <fullName evidence="3">Polymerase nucleotidyl transferase domain-containing protein</fullName>
    </recommendedName>
</protein>
<gene>
    <name evidence="1" type="ORF">A3G51_00665</name>
</gene>
<dbReference type="Proteomes" id="UP000177745">
    <property type="component" value="Unassembled WGS sequence"/>
</dbReference>
<organism evidence="1 2">
    <name type="scientific">Candidatus Yanofskybacteria bacterium RIFCSPLOWO2_12_FULL_43_11b</name>
    <dbReference type="NCBI Taxonomy" id="1802710"/>
    <lineage>
        <taxon>Bacteria</taxon>
        <taxon>Candidatus Yanofskyibacteriota</taxon>
    </lineage>
</organism>
<dbReference type="AlphaFoldDB" id="A0A1F8HAH8"/>
<evidence type="ECO:0000313" key="2">
    <source>
        <dbReference type="Proteomes" id="UP000177745"/>
    </source>
</evidence>
<evidence type="ECO:0008006" key="3">
    <source>
        <dbReference type="Google" id="ProtNLM"/>
    </source>
</evidence>
<proteinExistence type="predicted"/>